<organism evidence="7 8">
    <name type="scientific">Echinococcus multilocularis</name>
    <name type="common">Fox tapeworm</name>
    <dbReference type="NCBI Taxonomy" id="6211"/>
    <lineage>
        <taxon>Eukaryota</taxon>
        <taxon>Metazoa</taxon>
        <taxon>Spiralia</taxon>
        <taxon>Lophotrochozoa</taxon>
        <taxon>Platyhelminthes</taxon>
        <taxon>Cestoda</taxon>
        <taxon>Eucestoda</taxon>
        <taxon>Cyclophyllidea</taxon>
        <taxon>Taeniidae</taxon>
        <taxon>Echinococcus</taxon>
    </lineage>
</organism>
<protein>
    <submittedName>
        <fullName evidence="7">Expressed protein</fullName>
    </submittedName>
</protein>
<keyword evidence="5 6" id="KW-0472">Membrane</keyword>
<keyword evidence="4 6" id="KW-1133">Transmembrane helix</keyword>
<name>A0A087VWZ3_ECHMU</name>
<reference evidence="7" key="2">
    <citation type="submission" date="2015-11" db="EMBL/GenBank/DDBJ databases">
        <authorList>
            <person name="Zhang Y."/>
            <person name="Guo Z."/>
        </authorList>
    </citation>
    <scope>NUCLEOTIDE SEQUENCE</scope>
</reference>
<evidence type="ECO:0000256" key="6">
    <source>
        <dbReference type="SAM" id="Phobius"/>
    </source>
</evidence>
<evidence type="ECO:0000256" key="1">
    <source>
        <dbReference type="ARBA" id="ARBA00004141"/>
    </source>
</evidence>
<dbReference type="AlphaFoldDB" id="A0A087VWZ3"/>
<dbReference type="EMBL" id="LN902843">
    <property type="protein sequence ID" value="CDI96833.1"/>
    <property type="molecule type" value="Genomic_DNA"/>
</dbReference>
<keyword evidence="8" id="KW-1185">Reference proteome</keyword>
<evidence type="ECO:0000313" key="7">
    <source>
        <dbReference type="EMBL" id="CDI96833.1"/>
    </source>
</evidence>
<dbReference type="Proteomes" id="UP000017246">
    <property type="component" value="Unassembled WGS sequence"/>
</dbReference>
<feature type="transmembrane region" description="Helical" evidence="6">
    <location>
        <begin position="153"/>
        <end position="172"/>
    </location>
</feature>
<dbReference type="PANTHER" id="PTHR13163:SF2">
    <property type="entry name" value="TRANSMEMBRANE PROTEIN 35B"/>
    <property type="match status" value="1"/>
</dbReference>
<evidence type="ECO:0000256" key="4">
    <source>
        <dbReference type="ARBA" id="ARBA00022989"/>
    </source>
</evidence>
<evidence type="ECO:0000256" key="5">
    <source>
        <dbReference type="ARBA" id="ARBA00023136"/>
    </source>
</evidence>
<evidence type="ECO:0000256" key="2">
    <source>
        <dbReference type="ARBA" id="ARBA00006679"/>
    </source>
</evidence>
<dbReference type="InterPro" id="IPR040399">
    <property type="entry name" value="TMEM35A/B"/>
</dbReference>
<evidence type="ECO:0000256" key="3">
    <source>
        <dbReference type="ARBA" id="ARBA00022692"/>
    </source>
</evidence>
<dbReference type="PANTHER" id="PTHR13163">
    <property type="entry name" value="SPINAL CORD EXPRESSION PROTEIN 4"/>
    <property type="match status" value="1"/>
</dbReference>
<dbReference type="OrthoDB" id="432685at2759"/>
<dbReference type="STRING" id="6211.A0A087VWZ3"/>
<evidence type="ECO:0000313" key="8">
    <source>
        <dbReference type="Proteomes" id="UP000017246"/>
    </source>
</evidence>
<gene>
    <name evidence="7" type="ORF">EmuJ_000056200</name>
</gene>
<reference evidence="7" key="1">
    <citation type="journal article" date="2013" name="Nature">
        <title>The genomes of four tapeworm species reveal adaptations to parasitism.</title>
        <authorList>
            <person name="Tsai I.J."/>
            <person name="Zarowiecki M."/>
            <person name="Holroyd N."/>
            <person name="Garciarrubio A."/>
            <person name="Sanchez-Flores A."/>
            <person name="Brooks K.L."/>
            <person name="Tracey A."/>
            <person name="Bobes R.J."/>
            <person name="Fragoso G."/>
            <person name="Sciutto E."/>
            <person name="Aslett M."/>
            <person name="Beasley H."/>
            <person name="Bennett H.M."/>
            <person name="Cai J."/>
            <person name="Camicia F."/>
            <person name="Clark R."/>
            <person name="Cucher M."/>
            <person name="De Silva N."/>
            <person name="Day T.A."/>
            <person name="Deplazes P."/>
            <person name="Estrada K."/>
            <person name="Fernandez C."/>
            <person name="Holland P.W."/>
            <person name="Hou J."/>
            <person name="Hu S."/>
            <person name="Huckvale T."/>
            <person name="Hung S.S."/>
            <person name="Kamenetzky L."/>
            <person name="Keane J.A."/>
            <person name="Kiss F."/>
            <person name="Koziol U."/>
            <person name="Lambert O."/>
            <person name="Liu K."/>
            <person name="Luo X."/>
            <person name="Luo Y."/>
            <person name="Macchiaroli N."/>
            <person name="Nichol S."/>
            <person name="Paps J."/>
            <person name="Parkinson J."/>
            <person name="Pouchkina-Stantcheva N."/>
            <person name="Riddiford N."/>
            <person name="Rosenzvit M."/>
            <person name="Salinas G."/>
            <person name="Wasmuth J.D."/>
            <person name="Zamanian M."/>
            <person name="Zheng Y."/>
            <person name="Cai X."/>
            <person name="Soberon X."/>
            <person name="Olson P.D."/>
            <person name="Laclette J.P."/>
            <person name="Brehm K."/>
            <person name="Berriman M."/>
            <person name="Garciarrubio A."/>
            <person name="Bobes R.J."/>
            <person name="Fragoso G."/>
            <person name="Sanchez-Flores A."/>
            <person name="Estrada K."/>
            <person name="Cevallos M.A."/>
            <person name="Morett E."/>
            <person name="Gonzalez V."/>
            <person name="Portillo T."/>
            <person name="Ochoa-Leyva A."/>
            <person name="Jose M.V."/>
            <person name="Sciutto E."/>
            <person name="Landa A."/>
            <person name="Jimenez L."/>
            <person name="Valdes V."/>
            <person name="Carrero J.C."/>
            <person name="Larralde C."/>
            <person name="Morales-Montor J."/>
            <person name="Limon-Lason J."/>
            <person name="Soberon X."/>
            <person name="Laclette J.P."/>
        </authorList>
    </citation>
    <scope>NUCLEOTIDE SEQUENCE [LARGE SCALE GENOMIC DNA]</scope>
</reference>
<comment type="subcellular location">
    <subcellularLocation>
        <location evidence="1">Membrane</location>
        <topology evidence="1">Multi-pass membrane protein</topology>
    </subcellularLocation>
</comment>
<dbReference type="OMA" id="SPQIYMQ"/>
<dbReference type="GO" id="GO:0016020">
    <property type="term" value="C:membrane"/>
    <property type="evidence" value="ECO:0007669"/>
    <property type="project" value="UniProtKB-SubCell"/>
</dbReference>
<keyword evidence="3 6" id="KW-0812">Transmembrane</keyword>
<sequence length="195" mass="21426">MIPNNATIIDIGFVFLGPVLGIMVLGVGAQVSTLFLGFLFIASGSVKTIKFNSLLYHELLKAFKNFSDVSPIRLFGLKTSPQIYMQTSGVLELICGTALATGTLRSQNAACVGLMCMMFLTSYCHLVLGDISSAAVPIGYLALIYWLRASIKSLFWLASFVRAFISLANRYVRLMLNYTNVATYVFDSFETREQG</sequence>
<accession>A0A087VWZ3</accession>
<comment type="similarity">
    <text evidence="2">Belongs to the DoxX family.</text>
</comment>
<feature type="transmembrane region" description="Helical" evidence="6">
    <location>
        <begin position="20"/>
        <end position="42"/>
    </location>
</feature>
<proteinExistence type="inferred from homology"/>